<gene>
    <name evidence="2" type="ORF">MFFC18_00180</name>
</gene>
<evidence type="ECO:0000313" key="2">
    <source>
        <dbReference type="EMBL" id="QEG20171.1"/>
    </source>
</evidence>
<dbReference type="RefSeq" id="WP_075085754.1">
    <property type="nucleotide sequence ID" value="NZ_CP042912.1"/>
</dbReference>
<dbReference type="STRING" id="980251.GCA_001642875_03743"/>
<dbReference type="CDD" id="cd20716">
    <property type="entry name" value="cyt_P460_fam"/>
    <property type="match status" value="1"/>
</dbReference>
<name>A0A5B9PAN9_9BACT</name>
<evidence type="ECO:0000256" key="1">
    <source>
        <dbReference type="SAM" id="SignalP"/>
    </source>
</evidence>
<sequence length="203" mass="22394" precursor="true">MTRSNYRFICIALFTFALVVSTSVSTGQSQETAKPFEARFWQFLMGNNYKNWAPAPGQDGDFYSGQVPHGALLKMYINRAAASDVDGLRIGSVVVLENYRSDRSLKTISVMYRTEGFNPSANDWYWVEYNPDGTVVKESSTGQPQGQSGTAMLVSSKSTKLLGKSSRCISCHDQAEGSDFAFFNDREDSSVAGSQKAETLSLR</sequence>
<dbReference type="Gene3D" id="3.50.70.20">
    <property type="entry name" value="Cytochrome P460"/>
    <property type="match status" value="1"/>
</dbReference>
<organism evidence="2 3">
    <name type="scientific">Mariniblastus fucicola</name>
    <dbReference type="NCBI Taxonomy" id="980251"/>
    <lineage>
        <taxon>Bacteria</taxon>
        <taxon>Pseudomonadati</taxon>
        <taxon>Planctomycetota</taxon>
        <taxon>Planctomycetia</taxon>
        <taxon>Pirellulales</taxon>
        <taxon>Pirellulaceae</taxon>
        <taxon>Mariniblastus</taxon>
    </lineage>
</organism>
<keyword evidence="1" id="KW-0732">Signal</keyword>
<keyword evidence="3" id="KW-1185">Reference proteome</keyword>
<dbReference type="Proteomes" id="UP000322214">
    <property type="component" value="Chromosome"/>
</dbReference>
<dbReference type="EMBL" id="CP042912">
    <property type="protein sequence ID" value="QEG20171.1"/>
    <property type="molecule type" value="Genomic_DNA"/>
</dbReference>
<feature type="chain" id="PRO_5023032742" description="Cytochrome P460 domain-containing protein" evidence="1">
    <location>
        <begin position="27"/>
        <end position="203"/>
    </location>
</feature>
<feature type="signal peptide" evidence="1">
    <location>
        <begin position="1"/>
        <end position="26"/>
    </location>
</feature>
<dbReference type="OrthoDB" id="274365at2"/>
<accession>A0A5B9PAN9</accession>
<protein>
    <recommendedName>
        <fullName evidence="4">Cytochrome P460 domain-containing protein</fullName>
    </recommendedName>
</protein>
<dbReference type="AlphaFoldDB" id="A0A5B9PAN9"/>
<proteinExistence type="predicted"/>
<dbReference type="InterPro" id="IPR038142">
    <property type="entry name" value="Cytochrome_P460_sp"/>
</dbReference>
<evidence type="ECO:0008006" key="4">
    <source>
        <dbReference type="Google" id="ProtNLM"/>
    </source>
</evidence>
<reference evidence="2 3" key="1">
    <citation type="submission" date="2019-08" db="EMBL/GenBank/DDBJ databases">
        <title>Deep-cultivation of Planctomycetes and their phenomic and genomic characterization uncovers novel biology.</title>
        <authorList>
            <person name="Wiegand S."/>
            <person name="Jogler M."/>
            <person name="Boedeker C."/>
            <person name="Pinto D."/>
            <person name="Vollmers J."/>
            <person name="Rivas-Marin E."/>
            <person name="Kohn T."/>
            <person name="Peeters S.H."/>
            <person name="Heuer A."/>
            <person name="Rast P."/>
            <person name="Oberbeckmann S."/>
            <person name="Bunk B."/>
            <person name="Jeske O."/>
            <person name="Meyerdierks A."/>
            <person name="Storesund J.E."/>
            <person name="Kallscheuer N."/>
            <person name="Luecker S."/>
            <person name="Lage O.M."/>
            <person name="Pohl T."/>
            <person name="Merkel B.J."/>
            <person name="Hornburger P."/>
            <person name="Mueller R.-W."/>
            <person name="Bruemmer F."/>
            <person name="Labrenz M."/>
            <person name="Spormann A.M."/>
            <person name="Op den Camp H."/>
            <person name="Overmann J."/>
            <person name="Amann R."/>
            <person name="Jetten M.S.M."/>
            <person name="Mascher T."/>
            <person name="Medema M.H."/>
            <person name="Devos D.P."/>
            <person name="Kaster A.-K."/>
            <person name="Ovreas L."/>
            <person name="Rohde M."/>
            <person name="Galperin M.Y."/>
            <person name="Jogler C."/>
        </authorList>
    </citation>
    <scope>NUCLEOTIDE SEQUENCE [LARGE SCALE GENOMIC DNA]</scope>
    <source>
        <strain evidence="2 3">FC18</strain>
    </source>
</reference>
<dbReference type="KEGG" id="mff:MFFC18_00180"/>
<evidence type="ECO:0000313" key="3">
    <source>
        <dbReference type="Proteomes" id="UP000322214"/>
    </source>
</evidence>